<feature type="compositionally biased region" description="Basic and acidic residues" evidence="1">
    <location>
        <begin position="46"/>
        <end position="57"/>
    </location>
</feature>
<protein>
    <submittedName>
        <fullName evidence="2">Uncharacterized protein</fullName>
    </submittedName>
</protein>
<feature type="region of interest" description="Disordered" evidence="1">
    <location>
        <begin position="19"/>
        <end position="63"/>
    </location>
</feature>
<accession>A0A4Y2DKU2</accession>
<evidence type="ECO:0000313" key="2">
    <source>
        <dbReference type="EMBL" id="GBM17422.1"/>
    </source>
</evidence>
<dbReference type="EMBL" id="BGPR01000388">
    <property type="protein sequence ID" value="GBM17422.1"/>
    <property type="molecule type" value="Genomic_DNA"/>
</dbReference>
<comment type="caution">
    <text evidence="2">The sequence shown here is derived from an EMBL/GenBank/DDBJ whole genome shotgun (WGS) entry which is preliminary data.</text>
</comment>
<reference evidence="2 3" key="1">
    <citation type="journal article" date="2019" name="Sci. Rep.">
        <title>Orb-weaving spider Araneus ventricosus genome elucidates the spidroin gene catalogue.</title>
        <authorList>
            <person name="Kono N."/>
            <person name="Nakamura H."/>
            <person name="Ohtoshi R."/>
            <person name="Moran D.A.P."/>
            <person name="Shinohara A."/>
            <person name="Yoshida Y."/>
            <person name="Fujiwara M."/>
            <person name="Mori M."/>
            <person name="Tomita M."/>
            <person name="Arakawa K."/>
        </authorList>
    </citation>
    <scope>NUCLEOTIDE SEQUENCE [LARGE SCALE GENOMIC DNA]</scope>
</reference>
<gene>
    <name evidence="2" type="ORF">AVEN_119462_1</name>
</gene>
<dbReference type="OrthoDB" id="6444499at2759"/>
<keyword evidence="3" id="KW-1185">Reference proteome</keyword>
<sequence>MPRKGLDVSEALALFQELPTDTDSIKVNESGDTEEYSFSESDSDEGGIKNDEPKDIKIPGPSRPIPIRWRKRGLVSKSIPDF</sequence>
<feature type="compositionally biased region" description="Acidic residues" evidence="1">
    <location>
        <begin position="31"/>
        <end position="45"/>
    </location>
</feature>
<evidence type="ECO:0000313" key="3">
    <source>
        <dbReference type="Proteomes" id="UP000499080"/>
    </source>
</evidence>
<evidence type="ECO:0000256" key="1">
    <source>
        <dbReference type="SAM" id="MobiDB-lite"/>
    </source>
</evidence>
<organism evidence="2 3">
    <name type="scientific">Araneus ventricosus</name>
    <name type="common">Orbweaver spider</name>
    <name type="synonym">Epeira ventricosa</name>
    <dbReference type="NCBI Taxonomy" id="182803"/>
    <lineage>
        <taxon>Eukaryota</taxon>
        <taxon>Metazoa</taxon>
        <taxon>Ecdysozoa</taxon>
        <taxon>Arthropoda</taxon>
        <taxon>Chelicerata</taxon>
        <taxon>Arachnida</taxon>
        <taxon>Araneae</taxon>
        <taxon>Araneomorphae</taxon>
        <taxon>Entelegynae</taxon>
        <taxon>Araneoidea</taxon>
        <taxon>Araneidae</taxon>
        <taxon>Araneus</taxon>
    </lineage>
</organism>
<dbReference type="AlphaFoldDB" id="A0A4Y2DKU2"/>
<dbReference type="Proteomes" id="UP000499080">
    <property type="component" value="Unassembled WGS sequence"/>
</dbReference>
<proteinExistence type="predicted"/>
<name>A0A4Y2DKU2_ARAVE</name>